<dbReference type="Gene3D" id="2.60.120.380">
    <property type="match status" value="1"/>
</dbReference>
<dbReference type="Gene3D" id="2.60.40.2030">
    <property type="match status" value="1"/>
</dbReference>
<organism evidence="3 4">
    <name type="scientific">Herpetosiphon geysericola</name>
    <dbReference type="NCBI Taxonomy" id="70996"/>
    <lineage>
        <taxon>Bacteria</taxon>
        <taxon>Bacillati</taxon>
        <taxon>Chloroflexota</taxon>
        <taxon>Chloroflexia</taxon>
        <taxon>Herpetosiphonales</taxon>
        <taxon>Herpetosiphonaceae</taxon>
        <taxon>Herpetosiphon</taxon>
    </lineage>
</organism>
<dbReference type="EMBL" id="LGKP01000011">
    <property type="protein sequence ID" value="KPL90574.1"/>
    <property type="molecule type" value="Genomic_DNA"/>
</dbReference>
<dbReference type="SUPFAM" id="SSF89260">
    <property type="entry name" value="Collagen-binding domain"/>
    <property type="match status" value="1"/>
</dbReference>
<dbReference type="OrthoDB" id="9818347at2"/>
<feature type="chain" id="PRO_5006133342" description="Peptidase C-terminal archaeal/bacterial domain-containing protein" evidence="1">
    <location>
        <begin position="25"/>
        <end position="294"/>
    </location>
</feature>
<name>A0A0P6Y3Q1_9CHLR</name>
<evidence type="ECO:0000313" key="3">
    <source>
        <dbReference type="EMBL" id="KPL90574.1"/>
    </source>
</evidence>
<dbReference type="AlphaFoldDB" id="A0A0P6Y3Q1"/>
<dbReference type="STRING" id="70996.SE18_05690"/>
<dbReference type="Pfam" id="PF04151">
    <property type="entry name" value="PPC"/>
    <property type="match status" value="1"/>
</dbReference>
<sequence>MHNKRWSVFLLIIFSLIALPVAHAEEASSPSAEASPQAIAVAWERTAVQTTEGMSVWLKVMVYGAGETESISLNLRYQTFSGTAVAGSDFSPTAGTGNALTITGLRRYALINIGILSNAVAEPYEQFQVELRSETANVSVIGGARTTIGISRARLFAPVVGDLQSCIHVGEPANNASTTAGVIALSGGWCESDFIGEVPSNFDYYQFKVAVGGRVTIQLDNITPDQHDFNLYLYYRDGNGQFQVYQQSGNPGQTAELLSNVPIAANTTYLINIVWAAKLGDKPPVYRVKALYQP</sequence>
<keyword evidence="4" id="KW-1185">Reference proteome</keyword>
<feature type="signal peptide" evidence="1">
    <location>
        <begin position="1"/>
        <end position="24"/>
    </location>
</feature>
<evidence type="ECO:0000259" key="2">
    <source>
        <dbReference type="Pfam" id="PF04151"/>
    </source>
</evidence>
<gene>
    <name evidence="3" type="ORF">SE18_05690</name>
</gene>
<reference evidence="3 4" key="1">
    <citation type="submission" date="2015-07" db="EMBL/GenBank/DDBJ databases">
        <title>Whole genome sequence of Herpetosiphon geysericola DSM 7119.</title>
        <authorList>
            <person name="Hemp J."/>
            <person name="Ward L.M."/>
            <person name="Pace L.A."/>
            <person name="Fischer W.W."/>
        </authorList>
    </citation>
    <scope>NUCLEOTIDE SEQUENCE [LARGE SCALE GENOMIC DNA]</scope>
    <source>
        <strain evidence="3 4">DSM 7119</strain>
    </source>
</reference>
<dbReference type="SUPFAM" id="SSF141072">
    <property type="entry name" value="CalX-like"/>
    <property type="match status" value="1"/>
</dbReference>
<dbReference type="InterPro" id="IPR038081">
    <property type="entry name" value="CalX-like_sf"/>
</dbReference>
<evidence type="ECO:0000256" key="1">
    <source>
        <dbReference type="SAM" id="SignalP"/>
    </source>
</evidence>
<accession>A0A0P6Y3Q1</accession>
<comment type="caution">
    <text evidence="3">The sequence shown here is derived from an EMBL/GenBank/DDBJ whole genome shotgun (WGS) entry which is preliminary data.</text>
</comment>
<dbReference type="InterPro" id="IPR007280">
    <property type="entry name" value="Peptidase_C_arc/bac"/>
</dbReference>
<dbReference type="Proteomes" id="UP000050277">
    <property type="component" value="Unassembled WGS sequence"/>
</dbReference>
<evidence type="ECO:0000313" key="4">
    <source>
        <dbReference type="Proteomes" id="UP000050277"/>
    </source>
</evidence>
<protein>
    <recommendedName>
        <fullName evidence="2">Peptidase C-terminal archaeal/bacterial domain-containing protein</fullName>
    </recommendedName>
</protein>
<dbReference type="RefSeq" id="WP_054533461.1">
    <property type="nucleotide sequence ID" value="NZ_LGKP01000011.1"/>
</dbReference>
<keyword evidence="1" id="KW-0732">Signal</keyword>
<proteinExistence type="predicted"/>
<feature type="domain" description="Peptidase C-terminal archaeal/bacterial" evidence="2">
    <location>
        <begin position="202"/>
        <end position="272"/>
    </location>
</feature>